<protein>
    <submittedName>
        <fullName evidence="1">DUF2950 domain-containing protein</fullName>
    </submittedName>
</protein>
<evidence type="ECO:0000313" key="2">
    <source>
        <dbReference type="Proteomes" id="UP000515312"/>
    </source>
</evidence>
<dbReference type="InterPro" id="IPR021556">
    <property type="entry name" value="DUF2950"/>
</dbReference>
<reference evidence="1 2" key="1">
    <citation type="submission" date="2020-08" db="EMBL/GenBank/DDBJ databases">
        <title>Edaphobacter telluris sp. nov. and Acidobacterium dinghuensis sp. nov., two acidobacteria isolated from forest soil.</title>
        <authorList>
            <person name="Fu J."/>
            <person name="Qiu L."/>
        </authorList>
    </citation>
    <scope>NUCLEOTIDE SEQUENCE [LARGE SCALE GENOMIC DNA]</scope>
    <source>
        <strain evidence="1">4Y35</strain>
    </source>
</reference>
<dbReference type="KEGG" id="adin:H7849_05315"/>
<dbReference type="Pfam" id="PF11453">
    <property type="entry name" value="DUF2950"/>
    <property type="match status" value="1"/>
</dbReference>
<sequence length="300" mass="32678">MIAALSSLLPDVSSCFAQQAGQKTFESAGAAAVALYNAVKSSDDGALPGVLGPSVNDVIRTGDDVADKNARANFIRRYDEMHRVVIEPDQSATLYIGAENWPLPIPIVKNSSGAWYFDMDTGKKEILYRRIGTNENDAIDTLDALVDAQHDYASQPRDGDTTKHFAMKFISDEGKHNGLYWQTSDTEAPSPIGPLLVSAASEGYNMQQGKKAPYHGYYYHILTRQGPAAKGGAHDYMVNGKLTRGFAFVAYPAEYRNSGVMTFCVNQDGVVYQKNLGPDTATIAAAMTEYNPNNTWEPAE</sequence>
<keyword evidence="2" id="KW-1185">Reference proteome</keyword>
<evidence type="ECO:0000313" key="1">
    <source>
        <dbReference type="EMBL" id="QNI34811.1"/>
    </source>
</evidence>
<proteinExistence type="predicted"/>
<dbReference type="EMBL" id="CP060394">
    <property type="protein sequence ID" value="QNI34811.1"/>
    <property type="molecule type" value="Genomic_DNA"/>
</dbReference>
<dbReference type="AlphaFoldDB" id="A0A7G8BQJ1"/>
<name>A0A7G8BQJ1_9BACT</name>
<dbReference type="Proteomes" id="UP000515312">
    <property type="component" value="Chromosome"/>
</dbReference>
<accession>A0A7G8BQJ1</accession>
<organism evidence="1 2">
    <name type="scientific">Alloacidobacterium dinghuense</name>
    <dbReference type="NCBI Taxonomy" id="2763107"/>
    <lineage>
        <taxon>Bacteria</taxon>
        <taxon>Pseudomonadati</taxon>
        <taxon>Acidobacteriota</taxon>
        <taxon>Terriglobia</taxon>
        <taxon>Terriglobales</taxon>
        <taxon>Acidobacteriaceae</taxon>
        <taxon>Alloacidobacterium</taxon>
    </lineage>
</organism>
<gene>
    <name evidence="1" type="ORF">H7849_05315</name>
</gene>